<dbReference type="OrthoDB" id="6039651at2"/>
<dbReference type="Proteomes" id="UP000036890">
    <property type="component" value="Unassembled WGS sequence"/>
</dbReference>
<proteinExistence type="predicted"/>
<sequence length="215" mass="24386">MPGTHAPVEDFATEIEDSRHLFAWCLVRYGQVPEALAIEQARQRYPNQAPGCEYEHALIFHDEPWHWAMLHVLGEGYWHQNPELAQPSLAYDTESDALCLARGESVPLLDENEYLGALAHARHMHAWTLIHQAGIAEEQAQQQALEHYAYFPPHHRWRMRVHDARAAWGGVMGALHLDDYWSQPELHTPPQAYWHASRAFVAANGIRLPGGPGSA</sequence>
<comment type="caution">
    <text evidence="1">The sequence shown here is derived from an EMBL/GenBank/DDBJ whole genome shotgun (WGS) entry which is preliminary data.</text>
</comment>
<accession>A0A0L8A5E7</accession>
<evidence type="ECO:0000313" key="2">
    <source>
        <dbReference type="Proteomes" id="UP000036890"/>
    </source>
</evidence>
<name>A0A0L8A5E7_9GAMM</name>
<dbReference type="AlphaFoldDB" id="A0A0L8A5E7"/>
<organism evidence="1 2">
    <name type="scientific">Stenotrophomonas geniculata N1</name>
    <dbReference type="NCBI Taxonomy" id="1167641"/>
    <lineage>
        <taxon>Bacteria</taxon>
        <taxon>Pseudomonadati</taxon>
        <taxon>Pseudomonadota</taxon>
        <taxon>Gammaproteobacteria</taxon>
        <taxon>Lysobacterales</taxon>
        <taxon>Lysobacteraceae</taxon>
        <taxon>Stenotrophomonas</taxon>
    </lineage>
</organism>
<dbReference type="EMBL" id="AJLO02000041">
    <property type="protein sequence ID" value="KOE97603.1"/>
    <property type="molecule type" value="Genomic_DNA"/>
</dbReference>
<dbReference type="RefSeq" id="WP_010481232.1">
    <property type="nucleotide sequence ID" value="NZ_AJLO02000041.1"/>
</dbReference>
<protein>
    <submittedName>
        <fullName evidence="1">Uncharacterized protein</fullName>
    </submittedName>
</protein>
<reference evidence="1 2" key="1">
    <citation type="journal article" date="2012" name="J. Bacteriol.">
        <title>Genome sequence of a novel nicotine-degrading strain, Pseudomonas geniculata N1.</title>
        <authorList>
            <person name="Tang H."/>
            <person name="Yu H."/>
            <person name="Tai C."/>
            <person name="Huang K."/>
            <person name="Liu Y."/>
            <person name="Wang L."/>
            <person name="Yao Y."/>
            <person name="Wu G."/>
            <person name="Xu P."/>
        </authorList>
    </citation>
    <scope>NUCLEOTIDE SEQUENCE [LARGE SCALE GENOMIC DNA]</scope>
    <source>
        <strain evidence="1 2">N1</strain>
    </source>
</reference>
<gene>
    <name evidence="1" type="ORF">W7K_19170</name>
</gene>
<evidence type="ECO:0000313" key="1">
    <source>
        <dbReference type="EMBL" id="KOE97603.1"/>
    </source>
</evidence>